<sequence>MASLVEDMAQDDPAKQPIMDEVVTRFDEILKQLSSWNLRSRVIYKEDGHIVGLYRGVTHWTRRIGYLVRRVSAIPEP</sequence>
<dbReference type="HOGENOM" id="CLU_185457_0_0_1"/>
<proteinExistence type="predicted"/>
<accession>F8NSB4</accession>
<dbReference type="GeneID" id="18818563"/>
<evidence type="ECO:0000313" key="1">
    <source>
        <dbReference type="EMBL" id="EGO26423.1"/>
    </source>
</evidence>
<name>F8NSB4_SERL9</name>
<dbReference type="EMBL" id="GL945432">
    <property type="protein sequence ID" value="EGO26423.1"/>
    <property type="molecule type" value="Genomic_DNA"/>
</dbReference>
<protein>
    <submittedName>
        <fullName evidence="1">Uncharacterized protein</fullName>
    </submittedName>
</protein>
<organism>
    <name type="scientific">Serpula lacrymans var. lacrymans (strain S7.9)</name>
    <name type="common">Dry rot fungus</name>
    <dbReference type="NCBI Taxonomy" id="578457"/>
    <lineage>
        <taxon>Eukaryota</taxon>
        <taxon>Fungi</taxon>
        <taxon>Dikarya</taxon>
        <taxon>Basidiomycota</taxon>
        <taxon>Agaricomycotina</taxon>
        <taxon>Agaricomycetes</taxon>
        <taxon>Agaricomycetidae</taxon>
        <taxon>Boletales</taxon>
        <taxon>Coniophorineae</taxon>
        <taxon>Serpulaceae</taxon>
        <taxon>Serpula</taxon>
    </lineage>
</organism>
<dbReference type="Proteomes" id="UP000008064">
    <property type="component" value="Unassembled WGS sequence"/>
</dbReference>
<reference evidence="1" key="1">
    <citation type="submission" date="2011-04" db="EMBL/GenBank/DDBJ databases">
        <title>Evolution of plant cell wall degrading machinery underlies the functional diversity of forest fungi.</title>
        <authorList>
            <consortium name="US DOE Joint Genome Institute (JGI-PGF)"/>
            <person name="Eastwood D.C."/>
            <person name="Floudas D."/>
            <person name="Binder M."/>
            <person name="Majcherczyk A."/>
            <person name="Schneider P."/>
            <person name="Aerts A."/>
            <person name="Asiegbu F.O."/>
            <person name="Baker S.E."/>
            <person name="Barry K."/>
            <person name="Bendiksby M."/>
            <person name="Blumentritt M."/>
            <person name="Coutinho P.M."/>
            <person name="Cullen D."/>
            <person name="Cullen D."/>
            <person name="Gathman A."/>
            <person name="Goodell B."/>
            <person name="Henrissat B."/>
            <person name="Ihrmark K."/>
            <person name="Kauserud H."/>
            <person name="Kohler A."/>
            <person name="LaButti K."/>
            <person name="Lapidus A."/>
            <person name="Lavin J.L."/>
            <person name="Lee Y.-H."/>
            <person name="Lindquist E."/>
            <person name="Lilly W."/>
            <person name="Lucas S."/>
            <person name="Morin E."/>
            <person name="Murat C."/>
            <person name="Oguiza J.A."/>
            <person name="Park J."/>
            <person name="Pisabarro A.G."/>
            <person name="Riley R."/>
            <person name="Rosling A."/>
            <person name="Salamov A."/>
            <person name="Schmidt O."/>
            <person name="Schmutz J."/>
            <person name="Skrede I."/>
            <person name="Stenlid J."/>
            <person name="Wiebenga A."/>
            <person name="Xie X."/>
            <person name="Kues U."/>
            <person name="Hibbett D.S."/>
            <person name="Hoffmeister D."/>
            <person name="Hogberg N."/>
            <person name="Martin F."/>
            <person name="Grigoriev I.V."/>
            <person name="Watkinson S.C."/>
        </authorList>
    </citation>
    <scope>NUCLEOTIDE SEQUENCE</scope>
    <source>
        <strain evidence="1">S7.9</strain>
    </source>
</reference>
<dbReference type="KEGG" id="sla:SERLADRAFT_463472"/>
<dbReference type="AlphaFoldDB" id="F8NSB4"/>
<gene>
    <name evidence="1" type="ORF">SERLADRAFT_463472</name>
</gene>
<dbReference type="RefSeq" id="XP_007316596.1">
    <property type="nucleotide sequence ID" value="XM_007316534.1"/>
</dbReference>
<dbReference type="OrthoDB" id="2612009at2759"/>